<dbReference type="EMBL" id="JAHBMK020000001">
    <property type="protein sequence ID" value="MDO8226584.1"/>
    <property type="molecule type" value="Genomic_DNA"/>
</dbReference>
<evidence type="ECO:0000256" key="3">
    <source>
        <dbReference type="ARBA" id="ARBA00007931"/>
    </source>
</evidence>
<comment type="subcellular location">
    <subcellularLocation>
        <location evidence="2">Endomembrane system</location>
        <topology evidence="2">Multi-pass membrane protein</topology>
    </subcellularLocation>
</comment>
<feature type="transmembrane region" description="Helical" evidence="7">
    <location>
        <begin position="286"/>
        <end position="306"/>
    </location>
</feature>
<feature type="transmembrane region" description="Helical" evidence="7">
    <location>
        <begin position="353"/>
        <end position="377"/>
    </location>
</feature>
<evidence type="ECO:0000313" key="9">
    <source>
        <dbReference type="EMBL" id="MDO8226584.1"/>
    </source>
</evidence>
<dbReference type="Pfam" id="PF05402">
    <property type="entry name" value="PqqD"/>
    <property type="match status" value="1"/>
</dbReference>
<gene>
    <name evidence="9" type="ORF">KHP33_017380</name>
</gene>
<accession>A0ABT9DPG0</accession>
<dbReference type="PANTHER" id="PTHR13325:SF3">
    <property type="entry name" value="MEMBRANE-BOUND TRANSCRIPTION FACTOR SITE-2 PROTEASE"/>
    <property type="match status" value="1"/>
</dbReference>
<evidence type="ECO:0000256" key="2">
    <source>
        <dbReference type="ARBA" id="ARBA00004127"/>
    </source>
</evidence>
<dbReference type="PANTHER" id="PTHR13325">
    <property type="entry name" value="PROTEASE M50 MEMBRANE-BOUND TRANSCRIPTION FACTOR SITE 2 PROTEASE"/>
    <property type="match status" value="1"/>
</dbReference>
<feature type="transmembrane region" description="Helical" evidence="7">
    <location>
        <begin position="254"/>
        <end position="274"/>
    </location>
</feature>
<comment type="cofactor">
    <cofactor evidence="1">
        <name>Zn(2+)</name>
        <dbReference type="ChEBI" id="CHEBI:29105"/>
    </cofactor>
</comment>
<organism evidence="9 10">
    <name type="scientific">Bacillus cabrialesii subsp. tritici</name>
    <dbReference type="NCBI Taxonomy" id="2944916"/>
    <lineage>
        <taxon>Bacteria</taxon>
        <taxon>Bacillati</taxon>
        <taxon>Bacillota</taxon>
        <taxon>Bacilli</taxon>
        <taxon>Bacillales</taxon>
        <taxon>Bacillaceae</taxon>
        <taxon>Bacillus</taxon>
        <taxon>Bacillus cabrialesii</taxon>
    </lineage>
</organism>
<evidence type="ECO:0000256" key="6">
    <source>
        <dbReference type="ARBA" id="ARBA00023136"/>
    </source>
</evidence>
<dbReference type="RefSeq" id="WP_249667704.1">
    <property type="nucleotide sequence ID" value="NZ_JAHBMK020000001.1"/>
</dbReference>
<dbReference type="Proteomes" id="UP001177121">
    <property type="component" value="Unassembled WGS sequence"/>
</dbReference>
<evidence type="ECO:0000256" key="7">
    <source>
        <dbReference type="SAM" id="Phobius"/>
    </source>
</evidence>
<feature type="domain" description="Peptidase M50" evidence="8">
    <location>
        <begin position="197"/>
        <end position="319"/>
    </location>
</feature>
<comment type="caution">
    <text evidence="9">The sequence shown here is derived from an EMBL/GenBank/DDBJ whole genome shotgun (WGS) entry which is preliminary data.</text>
</comment>
<keyword evidence="4 7" id="KW-0812">Transmembrane</keyword>
<dbReference type="Pfam" id="PF02163">
    <property type="entry name" value="Peptidase_M50"/>
    <property type="match status" value="1"/>
</dbReference>
<evidence type="ECO:0000256" key="5">
    <source>
        <dbReference type="ARBA" id="ARBA00022989"/>
    </source>
</evidence>
<name>A0ABT9DPG0_9BACI</name>
<keyword evidence="6 7" id="KW-0472">Membrane</keyword>
<keyword evidence="5 7" id="KW-1133">Transmembrane helix</keyword>
<reference evidence="9" key="1">
    <citation type="submission" date="2023-07" db="EMBL/GenBank/DDBJ databases">
        <title>Biological control against Fusarium languescens, the causal agent of wilt in Jalapeno peppers, by a novel bacterial subspecies: Bacillus cabrialesii subsp. tritici TSO2.</title>
        <authorList>
            <person name="Montoya-Martinez A.C."/>
            <person name="Figueroa-Brambila K.M."/>
            <person name="Escalante-Beltran A."/>
            <person name="Lopez-Montoya N.D."/>
            <person name="Valenzuela-Ruiz V."/>
            <person name="Parra-Cota F.I."/>
            <person name="Estrada Alvarado M.I."/>
            <person name="De Los Santos Villalobos S."/>
        </authorList>
    </citation>
    <scope>NUCLEOTIDE SEQUENCE</scope>
    <source>
        <strain evidence="9">TSO2</strain>
    </source>
</reference>
<dbReference type="CDD" id="cd05709">
    <property type="entry name" value="S2P-M50"/>
    <property type="match status" value="1"/>
</dbReference>
<dbReference type="InterPro" id="IPR001193">
    <property type="entry name" value="MBTPS2"/>
</dbReference>
<comment type="similarity">
    <text evidence="3">Belongs to the peptidase M50B family.</text>
</comment>
<sequence length="385" mass="43890">MYVNKRSLMMLMNNAQVQYQYDEELLVNPLYLGEGVELLIGANEEPMLFDKHNGKYIRLSKVGLEIFNLMDGTNTGQDIVNQLEKDYANYGNFPEIVYMFFSSLRKANVLNIKPLPEHQVKRAIRRAADKPMLRLPLAKSLNKSTEALLHLYYSIPKMLQKITFYILFFCAISSFMMLNMTGGWQIDWPSIHWILLVCAIAFHLIIHEMAHALVTKAYGITIREAGVALLYYFIPVAYVDRTDTYRLKSKKSRIHIALAGPYSDLLACGLWAAVSMLAPQGTISETAHLISFLQIMFVLSNLNLLLPTDGYHAVEAAAGELSLRKRALTYLLHVSTLRKPPAYLQHVAKNRKIIYVTYSLVSLTYLFCLLSAFFFLLRNAFGYMG</sequence>
<dbReference type="InterPro" id="IPR008792">
    <property type="entry name" value="PQQD"/>
</dbReference>
<evidence type="ECO:0000256" key="1">
    <source>
        <dbReference type="ARBA" id="ARBA00001947"/>
    </source>
</evidence>
<evidence type="ECO:0000259" key="8">
    <source>
        <dbReference type="Pfam" id="PF02163"/>
    </source>
</evidence>
<feature type="transmembrane region" description="Helical" evidence="7">
    <location>
        <begin position="162"/>
        <end position="184"/>
    </location>
</feature>
<evidence type="ECO:0000256" key="4">
    <source>
        <dbReference type="ARBA" id="ARBA00022692"/>
    </source>
</evidence>
<dbReference type="InterPro" id="IPR008915">
    <property type="entry name" value="Peptidase_M50"/>
</dbReference>
<protein>
    <submittedName>
        <fullName evidence="9">PqqD family peptide modification chaperone</fullName>
    </submittedName>
</protein>
<evidence type="ECO:0000313" key="10">
    <source>
        <dbReference type="Proteomes" id="UP001177121"/>
    </source>
</evidence>
<feature type="transmembrane region" description="Helical" evidence="7">
    <location>
        <begin position="213"/>
        <end position="234"/>
    </location>
</feature>
<proteinExistence type="inferred from homology"/>
<feature type="transmembrane region" description="Helical" evidence="7">
    <location>
        <begin position="190"/>
        <end position="206"/>
    </location>
</feature>
<keyword evidence="10" id="KW-1185">Reference proteome</keyword>